<dbReference type="RefSeq" id="WP_129423846.1">
    <property type="nucleotide sequence ID" value="NZ_SDPW01000001.1"/>
</dbReference>
<gene>
    <name evidence="3" type="ORF">ET524_05290</name>
</gene>
<dbReference type="EMBL" id="SDPW01000001">
    <property type="protein sequence ID" value="RXZ53957.1"/>
    <property type="molecule type" value="Genomic_DNA"/>
</dbReference>
<keyword evidence="1" id="KW-1133">Transmembrane helix</keyword>
<proteinExistence type="predicted"/>
<sequence length="121" mass="12835">MILHVLPLLAFTTFAGFAAGAYAVDAVCGNGREAKTPWLFPLVCVVPLGIGLCGTLAHLGQPLRFMNGMANPASGISQESYWAIALGIVIVVDLVISWRGGKTARVAASWRGRRLRLPCLS</sequence>
<feature type="transmembrane region" description="Helical" evidence="1">
    <location>
        <begin position="39"/>
        <end position="59"/>
    </location>
</feature>
<dbReference type="InterPro" id="IPR007059">
    <property type="entry name" value="DmsC"/>
</dbReference>
<feature type="signal peptide" evidence="2">
    <location>
        <begin position="1"/>
        <end position="23"/>
    </location>
</feature>
<keyword evidence="4" id="KW-1185">Reference proteome</keyword>
<dbReference type="GO" id="GO:0016020">
    <property type="term" value="C:membrane"/>
    <property type="evidence" value="ECO:0007669"/>
    <property type="project" value="InterPro"/>
</dbReference>
<feature type="transmembrane region" description="Helical" evidence="1">
    <location>
        <begin position="80"/>
        <end position="98"/>
    </location>
</feature>
<dbReference type="AlphaFoldDB" id="A0A4V1QTX2"/>
<evidence type="ECO:0000256" key="2">
    <source>
        <dbReference type="SAM" id="SignalP"/>
    </source>
</evidence>
<name>A0A4V1QTX2_9ACTN</name>
<dbReference type="GO" id="GO:0019645">
    <property type="term" value="P:anaerobic electron transport chain"/>
    <property type="evidence" value="ECO:0007669"/>
    <property type="project" value="InterPro"/>
</dbReference>
<accession>A0A4V1QTX2</accession>
<keyword evidence="1" id="KW-0472">Membrane</keyword>
<dbReference type="Gene3D" id="1.20.1630.10">
    <property type="entry name" value="Formate dehydrogenase/DMSO reductase domain"/>
    <property type="match status" value="1"/>
</dbReference>
<keyword evidence="1" id="KW-0812">Transmembrane</keyword>
<keyword evidence="2" id="KW-0732">Signal</keyword>
<dbReference type="OrthoDB" id="3174671at2"/>
<evidence type="ECO:0000256" key="1">
    <source>
        <dbReference type="SAM" id="Phobius"/>
    </source>
</evidence>
<evidence type="ECO:0000313" key="3">
    <source>
        <dbReference type="EMBL" id="RXZ53957.1"/>
    </source>
</evidence>
<comment type="caution">
    <text evidence="3">The sequence shown here is derived from an EMBL/GenBank/DDBJ whole genome shotgun (WGS) entry which is preliminary data.</text>
</comment>
<dbReference type="Pfam" id="PF04976">
    <property type="entry name" value="DmsC"/>
    <property type="match status" value="1"/>
</dbReference>
<protein>
    <recommendedName>
        <fullName evidence="5">DMSO reductase</fullName>
    </recommendedName>
</protein>
<evidence type="ECO:0000313" key="4">
    <source>
        <dbReference type="Proteomes" id="UP000293345"/>
    </source>
</evidence>
<reference evidence="3 4" key="1">
    <citation type="submission" date="2019-01" db="EMBL/GenBank/DDBJ databases">
        <title>Senegalimassilia sp. nov. KGMB04484 isolated human feces.</title>
        <authorList>
            <person name="Han K.-I."/>
            <person name="Kim J.-S."/>
            <person name="Lee K.C."/>
            <person name="Suh M.K."/>
            <person name="Eom M.K."/>
            <person name="Lee J.H."/>
            <person name="Park S.-H."/>
            <person name="Kang S.W."/>
            <person name="Park J.-E."/>
            <person name="Oh B.S."/>
            <person name="Yu S.Y."/>
            <person name="Choi S.-H."/>
            <person name="Lee D.H."/>
            <person name="Yoon H."/>
            <person name="Kim B.-Y."/>
            <person name="Lee J.H."/>
            <person name="Lee J.-S."/>
        </authorList>
    </citation>
    <scope>NUCLEOTIDE SEQUENCE [LARGE SCALE GENOMIC DNA]</scope>
    <source>
        <strain evidence="3 4">KGMB04484</strain>
    </source>
</reference>
<organism evidence="3 4">
    <name type="scientific">Senegalimassilia faecalis</name>
    <dbReference type="NCBI Taxonomy" id="2509433"/>
    <lineage>
        <taxon>Bacteria</taxon>
        <taxon>Bacillati</taxon>
        <taxon>Actinomycetota</taxon>
        <taxon>Coriobacteriia</taxon>
        <taxon>Coriobacteriales</taxon>
        <taxon>Coriobacteriaceae</taxon>
        <taxon>Senegalimassilia</taxon>
    </lineage>
</organism>
<evidence type="ECO:0008006" key="5">
    <source>
        <dbReference type="Google" id="ProtNLM"/>
    </source>
</evidence>
<dbReference type="Proteomes" id="UP000293345">
    <property type="component" value="Unassembled WGS sequence"/>
</dbReference>
<feature type="chain" id="PRO_5039211599" description="DMSO reductase" evidence="2">
    <location>
        <begin position="24"/>
        <end position="121"/>
    </location>
</feature>